<gene>
    <name evidence="3" type="ORF">M9Y10_013661</name>
</gene>
<dbReference type="InterPro" id="IPR026704">
    <property type="entry name" value="KATNIP"/>
</dbReference>
<organism evidence="3 4">
    <name type="scientific">Tritrichomonas musculus</name>
    <dbReference type="NCBI Taxonomy" id="1915356"/>
    <lineage>
        <taxon>Eukaryota</taxon>
        <taxon>Metamonada</taxon>
        <taxon>Parabasalia</taxon>
        <taxon>Tritrichomonadida</taxon>
        <taxon>Tritrichomonadidae</taxon>
        <taxon>Tritrichomonas</taxon>
    </lineage>
</organism>
<keyword evidence="1" id="KW-0175">Coiled coil</keyword>
<dbReference type="PANTHER" id="PTHR21534">
    <property type="entry name" value="KATANIN-INTERACTING PROTEIN"/>
    <property type="match status" value="1"/>
</dbReference>
<evidence type="ECO:0000313" key="3">
    <source>
        <dbReference type="EMBL" id="KAK8895776.1"/>
    </source>
</evidence>
<feature type="compositionally biased region" description="Polar residues" evidence="2">
    <location>
        <begin position="113"/>
        <end position="132"/>
    </location>
</feature>
<feature type="region of interest" description="Disordered" evidence="2">
    <location>
        <begin position="72"/>
        <end position="143"/>
    </location>
</feature>
<comment type="caution">
    <text evidence="3">The sequence shown here is derived from an EMBL/GenBank/DDBJ whole genome shotgun (WGS) entry which is preliminary data.</text>
</comment>
<reference evidence="3 4" key="1">
    <citation type="submission" date="2024-04" db="EMBL/GenBank/DDBJ databases">
        <title>Tritrichomonas musculus Genome.</title>
        <authorList>
            <person name="Alves-Ferreira E."/>
            <person name="Grigg M."/>
            <person name="Lorenzi H."/>
            <person name="Galac M."/>
        </authorList>
    </citation>
    <scope>NUCLEOTIDE SEQUENCE [LARGE SCALE GENOMIC DNA]</scope>
    <source>
        <strain evidence="3 4">EAF2021</strain>
    </source>
</reference>
<protein>
    <recommendedName>
        <fullName evidence="5">KATNIP domain-containing protein</fullName>
    </recommendedName>
</protein>
<evidence type="ECO:0008006" key="5">
    <source>
        <dbReference type="Google" id="ProtNLM"/>
    </source>
</evidence>
<accession>A0ABR2KY79</accession>
<feature type="compositionally biased region" description="Polar residues" evidence="2">
    <location>
        <begin position="72"/>
        <end position="100"/>
    </location>
</feature>
<evidence type="ECO:0000313" key="4">
    <source>
        <dbReference type="Proteomes" id="UP001470230"/>
    </source>
</evidence>
<dbReference type="PANTHER" id="PTHR21534:SF0">
    <property type="entry name" value="KATANIN-INTERACTING PROTEIN"/>
    <property type="match status" value="1"/>
</dbReference>
<evidence type="ECO:0000256" key="2">
    <source>
        <dbReference type="SAM" id="MobiDB-lite"/>
    </source>
</evidence>
<name>A0ABR2KY79_9EUKA</name>
<sequence>MRLNNIAQSSLTVKSKVVTNPAFHIQTPISGNLFNNPNTKFMTQQHVKQPAIIASHHLNNPSNDLKIRNDQLNGSSDNLTENLHLPNNGNLNTEINQLNEQRNRYHPHRRRTYQPQKNYNNQRPLTEQNKSNINDDDTYDPSLIDETNSKDRLKLSKSEITSSLNNLALINKNLKKKESGALKLSTNFSNTAPPLYSTQKISGLQSRSNVNINKFKSIQFNILSQSKSVKKQKIEKKNETTIKIVILSNWGNEKSISCSEIDILGSNHFPVTVNKIYVEPINHSSTRIMKLINRDMIKNEKKDMWYAKWPPTPPLQKISLIFKVNTISSEVDSMRFWPTSIDKTANLKSVEIYIDNDPVFKGDLPRDFGQVISLKPVLSESDSDRSSEYEYEYEIDNANEGEVNNELSIGGNFKVDFGYSNKKKSEISHNYIKKRIRRKKSKANEDDETSLDINFISDSPNKDYKDKDLSKIRRKKEKLRIKKMKEALNQIRSSKKRLSSQVKGDDYGIFPNLPIQNIEIRCFDSYESPDYFGYSWIRIFDSDGEPIDVRSSASIIEKNCGRECPPASVLFHEDDDNDDITHFDLWRAEIPKCDISNHDYISQGLNSGNVLVHFTDLTLVSAIVIYTFRHPKDMNIPDISAKRVHIYVENRQVWAGRLKHSLIPENDHHAKQDDCATVIFLTAEPEAQSNVLSKCFPSIYT</sequence>
<evidence type="ECO:0000256" key="1">
    <source>
        <dbReference type="SAM" id="Coils"/>
    </source>
</evidence>
<dbReference type="EMBL" id="JAPFFF010000002">
    <property type="protein sequence ID" value="KAK8895776.1"/>
    <property type="molecule type" value="Genomic_DNA"/>
</dbReference>
<keyword evidence="4" id="KW-1185">Reference proteome</keyword>
<feature type="coiled-coil region" evidence="1">
    <location>
        <begin position="474"/>
        <end position="501"/>
    </location>
</feature>
<proteinExistence type="predicted"/>
<dbReference type="Proteomes" id="UP001470230">
    <property type="component" value="Unassembled WGS sequence"/>
</dbReference>